<dbReference type="Proteomes" id="UP001501459">
    <property type="component" value="Unassembled WGS sequence"/>
</dbReference>
<keyword evidence="3" id="KW-0238">DNA-binding</keyword>
<keyword evidence="5" id="KW-0175">Coiled coil</keyword>
<dbReference type="InterPro" id="IPR025296">
    <property type="entry name" value="DUF4158"/>
</dbReference>
<dbReference type="EMBL" id="BAAADM010000054">
    <property type="protein sequence ID" value="GAA0445407.1"/>
    <property type="molecule type" value="Genomic_DNA"/>
</dbReference>
<comment type="similarity">
    <text evidence="1">Belongs to the transposase 7 family.</text>
</comment>
<keyword evidence="4" id="KW-0233">DNA recombination</keyword>
<evidence type="ECO:0000256" key="2">
    <source>
        <dbReference type="ARBA" id="ARBA00022578"/>
    </source>
</evidence>
<evidence type="ECO:0000313" key="8">
    <source>
        <dbReference type="EMBL" id="GAA0445407.1"/>
    </source>
</evidence>
<feature type="domain" description="DUF4158" evidence="7">
    <location>
        <begin position="3"/>
        <end position="164"/>
    </location>
</feature>
<proteinExistence type="inferred from homology"/>
<dbReference type="Pfam" id="PF01526">
    <property type="entry name" value="DDE_Tnp_Tn3"/>
    <property type="match status" value="1"/>
</dbReference>
<name>A0ABN0ZES0_9BACI</name>
<evidence type="ECO:0000256" key="1">
    <source>
        <dbReference type="ARBA" id="ARBA00009402"/>
    </source>
</evidence>
<protein>
    <submittedName>
        <fullName evidence="8">Tn3 family transposase</fullName>
    </submittedName>
</protein>
<evidence type="ECO:0000256" key="4">
    <source>
        <dbReference type="ARBA" id="ARBA00023172"/>
    </source>
</evidence>
<keyword evidence="2" id="KW-0815">Transposition</keyword>
<evidence type="ECO:0000256" key="3">
    <source>
        <dbReference type="ARBA" id="ARBA00023125"/>
    </source>
</evidence>
<dbReference type="Pfam" id="PF13700">
    <property type="entry name" value="DUF4158"/>
    <property type="match status" value="1"/>
</dbReference>
<evidence type="ECO:0000313" key="9">
    <source>
        <dbReference type="Proteomes" id="UP001501459"/>
    </source>
</evidence>
<reference evidence="8 9" key="1">
    <citation type="journal article" date="2019" name="Int. J. Syst. Evol. Microbiol.">
        <title>The Global Catalogue of Microorganisms (GCM) 10K type strain sequencing project: providing services to taxonomists for standard genome sequencing and annotation.</title>
        <authorList>
            <consortium name="The Broad Institute Genomics Platform"/>
            <consortium name="The Broad Institute Genome Sequencing Center for Infectious Disease"/>
            <person name="Wu L."/>
            <person name="Ma J."/>
        </authorList>
    </citation>
    <scope>NUCLEOTIDE SEQUENCE [LARGE SCALE GENOMIC DNA]</scope>
    <source>
        <strain evidence="8 9">JCM 12149</strain>
    </source>
</reference>
<sequence>MASIERTAYPRFKRMVTQKELDEVYTPQTDEVNFILSITRGKNNRFNATLLLKSFQKLGYFPKLNEIPQGIVDHIRVSLNLPPELIVVGYEKPRTMYVHQTAIRKHLGIHSYGKKAQEIAIQSIQEAAKTMDNPADLINVAIAELINQYYELPAFSTLDRLARRIRRLVNESFFQQVLDRLSKEEIGQLDVLVQKDADQFFSHYNRLKQLPKRPRLSKIQEQINQLHWLLNFGDVGHHLENIPPIKVRHFAAQAKVLDAQSIRDYAAPKRYTLLLSMIYHTQVATRDNLGTMLMKRMGNLHNSGKEELERVKEQHREKTENLVATLTDILQTLEDEPEDDQAGKLVKKAVATRGNIQTLLEDCEAVASYNGNNYLPLILKFFRQYRSKVFQMVESLQLSSTSEDTSVMSALYYVMDNRHRKSNYLPDEVDLSFASEQWRRTIRVREGSGWKIHRRHLEVCVFSYLAKELKTGDICISESDEYADYREQLLSWEECRPMLEDYCNEMGFPENGPDFVNQLKNWMLHKSHDVDKNFPVNKDSVEITEEGEPILKKADAKEPSSFSKHLETLIEERMPERNIIDVLSNVEYWVNWSRHFGPLSGSDPKLDRPKERYVLNTFAYGCNLGPSQAARHMRGTVTPRTLSFINQRHVTPHKLNKATKDIIDQYDKFELPESWGSGKTAAADGTNYDIYQENLVAEYHIRHGGYGGVAYHHVSDKYIALFSHFIPCGVWEAVYIIEGLLKNQSDVQPDTLFADTQGQSTPVFALSYLLGIKLMPRIRNLKSLKFFRPTKDTTFEHTDNLFTDTINWGLIETHWKDLMRVVLSIKAGKVSSSLLLRRLGTYSRKNRLYQAFQELGRAVRTVFLLEYITNIDLRRYITATTNIAEAYNGFAKWLFFGEEGIITDNDPEQQEKAIKYNDLVANAVIFQNVADLTTVLRSLQQEGYEIKNEDLADLSPYLRGHIKRFGDYIIDLESPPEPLDEKLTLTE</sequence>
<accession>A0ABN0ZES0</accession>
<gene>
    <name evidence="8" type="ORF">GCM10008983_23710</name>
</gene>
<dbReference type="InterPro" id="IPR047653">
    <property type="entry name" value="Tn3-like_transpos"/>
</dbReference>
<evidence type="ECO:0000256" key="5">
    <source>
        <dbReference type="SAM" id="Coils"/>
    </source>
</evidence>
<comment type="caution">
    <text evidence="8">The sequence shown here is derived from an EMBL/GenBank/DDBJ whole genome shotgun (WGS) entry which is preliminary data.</text>
</comment>
<keyword evidence="9" id="KW-1185">Reference proteome</keyword>
<evidence type="ECO:0000259" key="7">
    <source>
        <dbReference type="Pfam" id="PF13700"/>
    </source>
</evidence>
<evidence type="ECO:0000259" key="6">
    <source>
        <dbReference type="Pfam" id="PF01526"/>
    </source>
</evidence>
<feature type="domain" description="Tn3 transposase DDE" evidence="6">
    <location>
        <begin position="581"/>
        <end position="968"/>
    </location>
</feature>
<feature type="coiled-coil region" evidence="5">
    <location>
        <begin position="301"/>
        <end position="336"/>
    </location>
</feature>
<organism evidence="8 9">
    <name type="scientific">Lentibacillus halophilus</name>
    <dbReference type="NCBI Taxonomy" id="295065"/>
    <lineage>
        <taxon>Bacteria</taxon>
        <taxon>Bacillati</taxon>
        <taxon>Bacillota</taxon>
        <taxon>Bacilli</taxon>
        <taxon>Bacillales</taxon>
        <taxon>Bacillaceae</taxon>
        <taxon>Lentibacillus</taxon>
    </lineage>
</organism>
<dbReference type="InterPro" id="IPR002513">
    <property type="entry name" value="Tn3_Tnp_DDE_dom"/>
</dbReference>
<dbReference type="NCBIfam" id="NF033527">
    <property type="entry name" value="transpos_Tn3"/>
    <property type="match status" value="1"/>
</dbReference>
<dbReference type="RefSeq" id="WP_343753412.1">
    <property type="nucleotide sequence ID" value="NZ_BAAADM010000054.1"/>
</dbReference>